<organism evidence="3 4">
    <name type="scientific">Allosphingosinicella flava</name>
    <dbReference type="NCBI Taxonomy" id="2771430"/>
    <lineage>
        <taxon>Bacteria</taxon>
        <taxon>Pseudomonadati</taxon>
        <taxon>Pseudomonadota</taxon>
        <taxon>Alphaproteobacteria</taxon>
        <taxon>Sphingomonadales</taxon>
        <taxon>Sphingomonadaceae</taxon>
        <taxon>Allosphingosinicella</taxon>
    </lineage>
</organism>
<feature type="domain" description="Haemolysin activator HlyB C-terminal" evidence="2">
    <location>
        <begin position="234"/>
        <end position="538"/>
    </location>
</feature>
<dbReference type="InterPro" id="IPR005565">
    <property type="entry name" value="Hemolysn_activator_HlyB_C"/>
</dbReference>
<evidence type="ECO:0000313" key="4">
    <source>
        <dbReference type="Proteomes" id="UP000594873"/>
    </source>
</evidence>
<dbReference type="EMBL" id="CP065592">
    <property type="protein sequence ID" value="QPQ55369.1"/>
    <property type="molecule type" value="Genomic_DNA"/>
</dbReference>
<feature type="chain" id="PRO_5032379843" evidence="1">
    <location>
        <begin position="35"/>
        <end position="583"/>
    </location>
</feature>
<dbReference type="KEGG" id="sflv:IC614_01790"/>
<dbReference type="AlphaFoldDB" id="A0A7T2GK70"/>
<sequence>MNKLNSVSAALRSTAAIKAMLVLGSAALPALASAQVAPGTLPSREQVQPQVPETAPPPLQVRVDGRKAFRETPCAFETATNPVTIDRLRFTGNGGAVLPPEILSLLAGIEGTGGQQPLSAVCDIRDRANAALRDAGYIASVQIPPQEITGNELALVVITAKLVDVRVAGKPGRYADLVAARAERLKGIDPFNQHEAERLLLVAGDVPGLDVQLSLSPAGTVPGEVVGTLTVAYSPYALIGNVQNYGSRSIGRETAYLRAEAYGLTGMADSTYVGLSTTLDTDEQQVFQLGHSFGVDPDGTRVEGSFTYAWSQPDVGILDVRSRSLVGTLAVSHPLVRTGLRNFNLSGGLDFVEQRTRFFGLPLTRDKLRIAFLRLDGNLVEPDEGYGYALSGGIELRRGLDIFNATERYEEAPEGWTPSRIFGDPTATVLRLDLDSQVKLNSIFTVSNSVRAQYASQPLLNYEEFSVGSLSIGRGYDPGANGGDSAIGTRSELRAAAYRTTNVAAEVFGFVDNAWIWNKDRITTEKERQLGSIGFGTRVSLPGNLFLEAMYAHPMDRALSTDAKRAPDRFLVSLTAQFAPRAR</sequence>
<name>A0A7T2GK70_9SPHN</name>
<dbReference type="GO" id="GO:0046819">
    <property type="term" value="P:protein secretion by the type V secretion system"/>
    <property type="evidence" value="ECO:0007669"/>
    <property type="project" value="TreeGrafter"/>
</dbReference>
<keyword evidence="1" id="KW-0732">Signal</keyword>
<gene>
    <name evidence="3" type="ORF">IC614_01790</name>
</gene>
<reference evidence="3 4" key="1">
    <citation type="submission" date="2020-11" db="EMBL/GenBank/DDBJ databases">
        <title>Genome seq and assembly of Sphingosinicella sp.</title>
        <authorList>
            <person name="Chhetri G."/>
        </authorList>
    </citation>
    <scope>NUCLEOTIDE SEQUENCE [LARGE SCALE GENOMIC DNA]</scope>
    <source>
        <strain evidence="3 4">UDD2</strain>
    </source>
</reference>
<dbReference type="PANTHER" id="PTHR34597">
    <property type="entry name" value="SLR1661 PROTEIN"/>
    <property type="match status" value="1"/>
</dbReference>
<dbReference type="RefSeq" id="WP_200972044.1">
    <property type="nucleotide sequence ID" value="NZ_CP065592.1"/>
</dbReference>
<proteinExistence type="predicted"/>
<dbReference type="GO" id="GO:0098046">
    <property type="term" value="C:type V protein secretion system complex"/>
    <property type="evidence" value="ECO:0007669"/>
    <property type="project" value="TreeGrafter"/>
</dbReference>
<accession>A0A7T2GK70</accession>
<evidence type="ECO:0000256" key="1">
    <source>
        <dbReference type="SAM" id="SignalP"/>
    </source>
</evidence>
<evidence type="ECO:0000313" key="3">
    <source>
        <dbReference type="EMBL" id="QPQ55369.1"/>
    </source>
</evidence>
<dbReference type="Proteomes" id="UP000594873">
    <property type="component" value="Chromosome"/>
</dbReference>
<evidence type="ECO:0000259" key="2">
    <source>
        <dbReference type="Pfam" id="PF03865"/>
    </source>
</evidence>
<dbReference type="PANTHER" id="PTHR34597:SF6">
    <property type="entry name" value="BLR6126 PROTEIN"/>
    <property type="match status" value="1"/>
</dbReference>
<dbReference type="GO" id="GO:0008320">
    <property type="term" value="F:protein transmembrane transporter activity"/>
    <property type="evidence" value="ECO:0007669"/>
    <property type="project" value="TreeGrafter"/>
</dbReference>
<dbReference type="InterPro" id="IPR051544">
    <property type="entry name" value="TPS_OM_transporter"/>
</dbReference>
<feature type="signal peptide" evidence="1">
    <location>
        <begin position="1"/>
        <end position="34"/>
    </location>
</feature>
<dbReference type="Pfam" id="PF03865">
    <property type="entry name" value="ShlB"/>
    <property type="match status" value="1"/>
</dbReference>
<keyword evidence="4" id="KW-1185">Reference proteome</keyword>
<dbReference type="Gene3D" id="2.40.160.50">
    <property type="entry name" value="membrane protein fhac: a member of the omp85/tpsb transporter family"/>
    <property type="match status" value="1"/>
</dbReference>
<protein>
    <submittedName>
        <fullName evidence="3">ShlB/FhaC/HecB family hemolysin secretion/activation protein</fullName>
    </submittedName>
</protein>